<protein>
    <recommendedName>
        <fullName evidence="4">Phosphoribulokinase/uridine kinase domain-containing protein</fullName>
    </recommendedName>
</protein>
<organism evidence="2 3">
    <name type="scientific">Aspergillus wentii DTO 134E9</name>
    <dbReference type="NCBI Taxonomy" id="1073089"/>
    <lineage>
        <taxon>Eukaryota</taxon>
        <taxon>Fungi</taxon>
        <taxon>Dikarya</taxon>
        <taxon>Ascomycota</taxon>
        <taxon>Pezizomycotina</taxon>
        <taxon>Eurotiomycetes</taxon>
        <taxon>Eurotiomycetidae</taxon>
        <taxon>Eurotiales</taxon>
        <taxon>Aspergillaceae</taxon>
        <taxon>Aspergillus</taxon>
        <taxon>Aspergillus subgen. Cremei</taxon>
    </lineage>
</organism>
<dbReference type="SUPFAM" id="SSF52540">
    <property type="entry name" value="P-loop containing nucleoside triphosphate hydrolases"/>
    <property type="match status" value="1"/>
</dbReference>
<dbReference type="Gene3D" id="3.40.50.300">
    <property type="entry name" value="P-loop containing nucleotide triphosphate hydrolases"/>
    <property type="match status" value="1"/>
</dbReference>
<dbReference type="STRING" id="1073089.A0A1L9S0G9"/>
<gene>
    <name evidence="2" type="ORF">ASPWEDRAFT_102752</name>
</gene>
<dbReference type="GeneID" id="63743355"/>
<dbReference type="InterPro" id="IPR027417">
    <property type="entry name" value="P-loop_NTPase"/>
</dbReference>
<dbReference type="EMBL" id="KV878209">
    <property type="protein sequence ID" value="OJJ40643.1"/>
    <property type="molecule type" value="Genomic_DNA"/>
</dbReference>
<evidence type="ECO:0000313" key="3">
    <source>
        <dbReference type="Proteomes" id="UP000184383"/>
    </source>
</evidence>
<dbReference type="VEuPathDB" id="FungiDB:ASPWEDRAFT_102752"/>
<evidence type="ECO:0000313" key="2">
    <source>
        <dbReference type="EMBL" id="OJJ40643.1"/>
    </source>
</evidence>
<reference evidence="3" key="1">
    <citation type="journal article" date="2017" name="Genome Biol.">
        <title>Comparative genomics reveals high biological diversity and specific adaptations in the industrially and medically important fungal genus Aspergillus.</title>
        <authorList>
            <person name="de Vries R.P."/>
            <person name="Riley R."/>
            <person name="Wiebenga A."/>
            <person name="Aguilar-Osorio G."/>
            <person name="Amillis S."/>
            <person name="Uchima C.A."/>
            <person name="Anderluh G."/>
            <person name="Asadollahi M."/>
            <person name="Askin M."/>
            <person name="Barry K."/>
            <person name="Battaglia E."/>
            <person name="Bayram O."/>
            <person name="Benocci T."/>
            <person name="Braus-Stromeyer S.A."/>
            <person name="Caldana C."/>
            <person name="Canovas D."/>
            <person name="Cerqueira G.C."/>
            <person name="Chen F."/>
            <person name="Chen W."/>
            <person name="Choi C."/>
            <person name="Clum A."/>
            <person name="Dos Santos R.A."/>
            <person name="Damasio A.R."/>
            <person name="Diallinas G."/>
            <person name="Emri T."/>
            <person name="Fekete E."/>
            <person name="Flipphi M."/>
            <person name="Freyberg S."/>
            <person name="Gallo A."/>
            <person name="Gournas C."/>
            <person name="Habgood R."/>
            <person name="Hainaut M."/>
            <person name="Harispe M.L."/>
            <person name="Henrissat B."/>
            <person name="Hilden K.S."/>
            <person name="Hope R."/>
            <person name="Hossain A."/>
            <person name="Karabika E."/>
            <person name="Karaffa L."/>
            <person name="Karanyi Z."/>
            <person name="Krasevec N."/>
            <person name="Kuo A."/>
            <person name="Kusch H."/>
            <person name="LaButti K."/>
            <person name="Lagendijk E.L."/>
            <person name="Lapidus A."/>
            <person name="Levasseur A."/>
            <person name="Lindquist E."/>
            <person name="Lipzen A."/>
            <person name="Logrieco A.F."/>
            <person name="MacCabe A."/>
            <person name="Maekelae M.R."/>
            <person name="Malavazi I."/>
            <person name="Melin P."/>
            <person name="Meyer V."/>
            <person name="Mielnichuk N."/>
            <person name="Miskei M."/>
            <person name="Molnar A.P."/>
            <person name="Mule G."/>
            <person name="Ngan C.Y."/>
            <person name="Orejas M."/>
            <person name="Orosz E."/>
            <person name="Ouedraogo J.P."/>
            <person name="Overkamp K.M."/>
            <person name="Park H.-S."/>
            <person name="Perrone G."/>
            <person name="Piumi F."/>
            <person name="Punt P.J."/>
            <person name="Ram A.F."/>
            <person name="Ramon A."/>
            <person name="Rauscher S."/>
            <person name="Record E."/>
            <person name="Riano-Pachon D.M."/>
            <person name="Robert V."/>
            <person name="Roehrig J."/>
            <person name="Ruller R."/>
            <person name="Salamov A."/>
            <person name="Salih N.S."/>
            <person name="Samson R.A."/>
            <person name="Sandor E."/>
            <person name="Sanguinetti M."/>
            <person name="Schuetze T."/>
            <person name="Sepcic K."/>
            <person name="Shelest E."/>
            <person name="Sherlock G."/>
            <person name="Sophianopoulou V."/>
            <person name="Squina F.M."/>
            <person name="Sun H."/>
            <person name="Susca A."/>
            <person name="Todd R.B."/>
            <person name="Tsang A."/>
            <person name="Unkles S.E."/>
            <person name="van de Wiele N."/>
            <person name="van Rossen-Uffink D."/>
            <person name="Oliveira J.V."/>
            <person name="Vesth T.C."/>
            <person name="Visser J."/>
            <person name="Yu J.-H."/>
            <person name="Zhou M."/>
            <person name="Andersen M.R."/>
            <person name="Archer D.B."/>
            <person name="Baker S.E."/>
            <person name="Benoit I."/>
            <person name="Brakhage A.A."/>
            <person name="Braus G.H."/>
            <person name="Fischer R."/>
            <person name="Frisvad J.C."/>
            <person name="Goldman G.H."/>
            <person name="Houbraken J."/>
            <person name="Oakley B."/>
            <person name="Pocsi I."/>
            <person name="Scazzocchio C."/>
            <person name="Seiboth B."/>
            <person name="vanKuyk P.A."/>
            <person name="Wortman J."/>
            <person name="Dyer P.S."/>
            <person name="Grigoriev I.V."/>
        </authorList>
    </citation>
    <scope>NUCLEOTIDE SEQUENCE [LARGE SCALE GENOMIC DNA]</scope>
    <source>
        <strain evidence="3">DTO 134E9</strain>
    </source>
</reference>
<evidence type="ECO:0000256" key="1">
    <source>
        <dbReference type="SAM" id="MobiDB-lite"/>
    </source>
</evidence>
<name>A0A1L9S0G9_ASPWE</name>
<dbReference type="CDD" id="cd02024">
    <property type="entry name" value="NRK1"/>
    <property type="match status" value="1"/>
</dbReference>
<dbReference type="AlphaFoldDB" id="A0A1L9S0G9"/>
<dbReference type="PANTHER" id="PTHR10285">
    <property type="entry name" value="URIDINE KINASE"/>
    <property type="match status" value="1"/>
</dbReference>
<sequence>MASQPDKAIVIGISGPSSSGKTTLARLLQTVFSGLEPKSLNTFIIHEDDFFLPDDQIPYTTTPSGKTLQDWDTVNAMDIPFLSSALSYVRKNGSLPPRLKSKEDLNEAFDSGVDGETIAQLRADVGNRLLEKQQQRTAPSTLAFLEGFLLYSPPEAEVEEHVLRSVHRNIDVHLFLPAPYDIVKARRESRSGYVTTGPQPPVPTGAEAAVSSESKEVDLEAEDDRPPQNFWTDPPGYVDDIVWPRYVQDHSWLLLPEADSQDDDLVKRMGQGVNVRSDAGVIVAPGQGSKPAADILKWAVEEIMKYLLAE</sequence>
<evidence type="ECO:0008006" key="4">
    <source>
        <dbReference type="Google" id="ProtNLM"/>
    </source>
</evidence>
<accession>A0A1L9S0G9</accession>
<dbReference type="Proteomes" id="UP000184383">
    <property type="component" value="Unassembled WGS sequence"/>
</dbReference>
<proteinExistence type="predicted"/>
<feature type="region of interest" description="Disordered" evidence="1">
    <location>
        <begin position="191"/>
        <end position="231"/>
    </location>
</feature>
<keyword evidence="3" id="KW-1185">Reference proteome</keyword>
<dbReference type="RefSeq" id="XP_040694319.1">
    <property type="nucleotide sequence ID" value="XM_040827507.1"/>
</dbReference>
<dbReference type="OrthoDB" id="10041966at2759"/>